<dbReference type="InterPro" id="IPR014748">
    <property type="entry name" value="Enoyl-CoA_hydra_C"/>
</dbReference>
<evidence type="ECO:0000256" key="1">
    <source>
        <dbReference type="ARBA" id="ARBA00005254"/>
    </source>
</evidence>
<dbReference type="InterPro" id="IPR029045">
    <property type="entry name" value="ClpP/crotonase-like_dom_sf"/>
</dbReference>
<dbReference type="SUPFAM" id="SSF52096">
    <property type="entry name" value="ClpP/crotonase"/>
    <property type="match status" value="1"/>
</dbReference>
<sequence length="267" mass="29122">MARHDIRMTFKHLLVERDEPVALVTFNRPKVLNALNSETLDEFSQVLRELRDDATIRCVVLTGAGEKAFVAGADIKELAVQTPVSGRNHARRGQQIFDLVENLGKPVIAAINGYALGGGCELAMACTIRLAAETAKIGQPEIELGLIPGYAGSQRLPRLVGKGRALELLLTGEHIDAREAWRIGLVNQVLPPDQLLDKALALARHLGTKAPVAIEYILNAVNSGLNMPFEKAVHYEATLFGLVASTEDMREGTQAFLEKRKPTFKGQ</sequence>
<dbReference type="PANTHER" id="PTHR11941">
    <property type="entry name" value="ENOYL-COA HYDRATASE-RELATED"/>
    <property type="match status" value="1"/>
</dbReference>
<dbReference type="Pfam" id="PF00378">
    <property type="entry name" value="ECH_1"/>
    <property type="match status" value="1"/>
</dbReference>
<dbReference type="EMBL" id="UINC01001386">
    <property type="protein sequence ID" value="SUZ79441.1"/>
    <property type="molecule type" value="Genomic_DNA"/>
</dbReference>
<dbReference type="Gene3D" id="1.10.12.10">
    <property type="entry name" value="Lyase 2-enoyl-coa Hydratase, Chain A, domain 2"/>
    <property type="match status" value="1"/>
</dbReference>
<dbReference type="GO" id="GO:0016836">
    <property type="term" value="F:hydro-lyase activity"/>
    <property type="evidence" value="ECO:0007669"/>
    <property type="project" value="UniProtKB-ARBA"/>
</dbReference>
<evidence type="ECO:0000313" key="3">
    <source>
        <dbReference type="EMBL" id="SUZ79441.1"/>
    </source>
</evidence>
<comment type="similarity">
    <text evidence="1">Belongs to the enoyl-CoA hydratase/isomerase family.</text>
</comment>
<reference evidence="3" key="1">
    <citation type="submission" date="2018-05" db="EMBL/GenBank/DDBJ databases">
        <authorList>
            <person name="Lanie J.A."/>
            <person name="Ng W.-L."/>
            <person name="Kazmierczak K.M."/>
            <person name="Andrzejewski T.M."/>
            <person name="Davidsen T.M."/>
            <person name="Wayne K.J."/>
            <person name="Tettelin H."/>
            <person name="Glass J.I."/>
            <person name="Rusch D."/>
            <person name="Podicherti R."/>
            <person name="Tsui H.-C.T."/>
            <person name="Winkler M.E."/>
        </authorList>
    </citation>
    <scope>NUCLEOTIDE SEQUENCE</scope>
</reference>
<dbReference type="Gene3D" id="3.90.226.10">
    <property type="entry name" value="2-enoyl-CoA Hydratase, Chain A, domain 1"/>
    <property type="match status" value="1"/>
</dbReference>
<keyword evidence="2" id="KW-0456">Lyase</keyword>
<dbReference type="InterPro" id="IPR001753">
    <property type="entry name" value="Enoyl-CoA_hydra/iso"/>
</dbReference>
<proteinExistence type="inferred from homology"/>
<accession>A0A381QJD6</accession>
<gene>
    <name evidence="3" type="ORF">METZ01_LOCUS32295</name>
</gene>
<dbReference type="GO" id="GO:0006635">
    <property type="term" value="P:fatty acid beta-oxidation"/>
    <property type="evidence" value="ECO:0007669"/>
    <property type="project" value="TreeGrafter"/>
</dbReference>
<name>A0A381QJD6_9ZZZZ</name>
<evidence type="ECO:0008006" key="4">
    <source>
        <dbReference type="Google" id="ProtNLM"/>
    </source>
</evidence>
<dbReference type="AlphaFoldDB" id="A0A381QJD6"/>
<organism evidence="3">
    <name type="scientific">marine metagenome</name>
    <dbReference type="NCBI Taxonomy" id="408172"/>
    <lineage>
        <taxon>unclassified sequences</taxon>
        <taxon>metagenomes</taxon>
        <taxon>ecological metagenomes</taxon>
    </lineage>
</organism>
<protein>
    <recommendedName>
        <fullName evidence="4">Enoyl-CoA hydratase</fullName>
    </recommendedName>
</protein>
<dbReference type="FunFam" id="1.10.12.10:FF:000001">
    <property type="entry name" value="Probable enoyl-CoA hydratase, mitochondrial"/>
    <property type="match status" value="1"/>
</dbReference>
<dbReference type="CDD" id="cd06558">
    <property type="entry name" value="crotonase-like"/>
    <property type="match status" value="1"/>
</dbReference>
<dbReference type="PANTHER" id="PTHR11941:SF54">
    <property type="entry name" value="ENOYL-COA HYDRATASE, MITOCHONDRIAL"/>
    <property type="match status" value="1"/>
</dbReference>
<evidence type="ECO:0000256" key="2">
    <source>
        <dbReference type="ARBA" id="ARBA00023239"/>
    </source>
</evidence>
<dbReference type="FunFam" id="3.90.226.10:FF:000009">
    <property type="entry name" value="Carnitinyl-CoA dehydratase"/>
    <property type="match status" value="1"/>
</dbReference>